<evidence type="ECO:0000256" key="1">
    <source>
        <dbReference type="ARBA" id="ARBA00022723"/>
    </source>
</evidence>
<proteinExistence type="predicted"/>
<dbReference type="InterPro" id="IPR052260">
    <property type="entry name" value="Autophagy_Rcpt_SigReg"/>
</dbReference>
<dbReference type="InterPro" id="IPR015940">
    <property type="entry name" value="UBA"/>
</dbReference>
<keyword evidence="1" id="KW-0479">Metal-binding</keyword>
<dbReference type="PROSITE" id="PS50030">
    <property type="entry name" value="UBA"/>
    <property type="match status" value="1"/>
</dbReference>
<dbReference type="InterPro" id="IPR009060">
    <property type="entry name" value="UBA-like_sf"/>
</dbReference>
<evidence type="ECO:0000313" key="10">
    <source>
        <dbReference type="Proteomes" id="UP000694388"/>
    </source>
</evidence>
<dbReference type="GO" id="GO:0005080">
    <property type="term" value="F:protein kinase C binding"/>
    <property type="evidence" value="ECO:0007669"/>
    <property type="project" value="TreeGrafter"/>
</dbReference>
<dbReference type="Ensembl" id="ENSEBUT00000011208.1">
    <property type="protein sequence ID" value="ENSEBUP00000010657.1"/>
    <property type="gene ID" value="ENSEBUG00000006861.1"/>
</dbReference>
<evidence type="ECO:0000256" key="2">
    <source>
        <dbReference type="ARBA" id="ARBA00022771"/>
    </source>
</evidence>
<feature type="region of interest" description="Disordered" evidence="6">
    <location>
        <begin position="1"/>
        <end position="54"/>
    </location>
</feature>
<dbReference type="InterPro" id="IPR033741">
    <property type="entry name" value="SQSTM_UBA"/>
</dbReference>
<dbReference type="PROSITE" id="PS01357">
    <property type="entry name" value="ZF_ZZ_1"/>
    <property type="match status" value="1"/>
</dbReference>
<dbReference type="InterPro" id="IPR000433">
    <property type="entry name" value="Znf_ZZ"/>
</dbReference>
<dbReference type="SUPFAM" id="SSF57850">
    <property type="entry name" value="RING/U-box"/>
    <property type="match status" value="1"/>
</dbReference>
<organism evidence="9 10">
    <name type="scientific">Eptatretus burgeri</name>
    <name type="common">Inshore hagfish</name>
    <dbReference type="NCBI Taxonomy" id="7764"/>
    <lineage>
        <taxon>Eukaryota</taxon>
        <taxon>Metazoa</taxon>
        <taxon>Chordata</taxon>
        <taxon>Craniata</taxon>
        <taxon>Vertebrata</taxon>
        <taxon>Cyclostomata</taxon>
        <taxon>Myxini</taxon>
        <taxon>Myxiniformes</taxon>
        <taxon>Myxinidae</taxon>
        <taxon>Eptatretinae</taxon>
        <taxon>Eptatretus</taxon>
    </lineage>
</organism>
<dbReference type="GO" id="GO:0044753">
    <property type="term" value="C:amphisome"/>
    <property type="evidence" value="ECO:0007669"/>
    <property type="project" value="TreeGrafter"/>
</dbReference>
<dbReference type="PANTHER" id="PTHR15090">
    <property type="entry name" value="SEQUESTOSOME 1-RELATED"/>
    <property type="match status" value="1"/>
</dbReference>
<keyword evidence="4" id="KW-0539">Nucleus</keyword>
<keyword evidence="3" id="KW-0862">Zinc</keyword>
<reference evidence="9" key="1">
    <citation type="submission" date="2025-08" db="UniProtKB">
        <authorList>
            <consortium name="Ensembl"/>
        </authorList>
    </citation>
    <scope>IDENTIFICATION</scope>
</reference>
<dbReference type="CDD" id="cd02340">
    <property type="entry name" value="ZZ_NBR1_like"/>
    <property type="match status" value="1"/>
</dbReference>
<accession>A0A8C4Q659</accession>
<dbReference type="GO" id="GO:0008270">
    <property type="term" value="F:zinc ion binding"/>
    <property type="evidence" value="ECO:0007669"/>
    <property type="project" value="UniProtKB-KW"/>
</dbReference>
<dbReference type="Pfam" id="PF16577">
    <property type="entry name" value="UBA_5"/>
    <property type="match status" value="1"/>
</dbReference>
<keyword evidence="2 5" id="KW-0863">Zinc-finger</keyword>
<reference evidence="9" key="2">
    <citation type="submission" date="2025-09" db="UniProtKB">
        <authorList>
            <consortium name="Ensembl"/>
        </authorList>
    </citation>
    <scope>IDENTIFICATION</scope>
</reference>
<evidence type="ECO:0000256" key="3">
    <source>
        <dbReference type="ARBA" id="ARBA00022833"/>
    </source>
</evidence>
<dbReference type="GO" id="GO:0070530">
    <property type="term" value="F:K63-linked polyubiquitin modification-dependent protein binding"/>
    <property type="evidence" value="ECO:0007669"/>
    <property type="project" value="TreeGrafter"/>
</dbReference>
<dbReference type="Pfam" id="PF00569">
    <property type="entry name" value="ZZ"/>
    <property type="match status" value="1"/>
</dbReference>
<dbReference type="GO" id="GO:0016235">
    <property type="term" value="C:aggresome"/>
    <property type="evidence" value="ECO:0007669"/>
    <property type="project" value="TreeGrafter"/>
</dbReference>
<dbReference type="Gene3D" id="3.30.60.90">
    <property type="match status" value="1"/>
</dbReference>
<evidence type="ECO:0000256" key="4">
    <source>
        <dbReference type="ARBA" id="ARBA00023242"/>
    </source>
</evidence>
<feature type="compositionally biased region" description="Low complexity" evidence="6">
    <location>
        <begin position="240"/>
        <end position="250"/>
    </location>
</feature>
<keyword evidence="10" id="KW-1185">Reference proteome</keyword>
<feature type="domain" description="UBA" evidence="7">
    <location>
        <begin position="336"/>
        <end position="381"/>
    </location>
</feature>
<sequence>MRIFIKVDKKEMRQEGAAEQATGNSSQSAPCTGEQQQPADPGSSAGHQQKRKNRWGGCSFGDGSSWTHSGVVCDGCEGPVVGMRYKCTVCPNYDLCSKCKVRGLHAEHVMCETPFPAHHWGFCGPRGHHMRWNSAWAGCFPPGGPRGPHGPHGPHGPYGLGPHGRGPHAPPFFQFCATPCDPHFFSGPATEEGGTASYCDPNEEFLHTVGENVAAMLDPFGINVTVDVDHNGVHTRCASTGQGTKTWTGTGKEKSGTDSHPDTEAKQDKSADSKEQTTDVQMTSSDEEWTHVATDAQDDSTDGVPQPSTVADAKSAGGQEPKPLNEKAKMTTSNEGVDKRLAEALSQMLSMGFGDENGELSRLLLSRNCDVSSAIDALATVHPSSGIKLEEVERP</sequence>
<evidence type="ECO:0008006" key="11">
    <source>
        <dbReference type="Google" id="ProtNLM"/>
    </source>
</evidence>
<evidence type="ECO:0000259" key="7">
    <source>
        <dbReference type="PROSITE" id="PS50030"/>
    </source>
</evidence>
<evidence type="ECO:0000256" key="6">
    <source>
        <dbReference type="SAM" id="MobiDB-lite"/>
    </source>
</evidence>
<dbReference type="SMART" id="SM00291">
    <property type="entry name" value="ZnF_ZZ"/>
    <property type="match status" value="1"/>
</dbReference>
<feature type="compositionally biased region" description="Basic and acidic residues" evidence="6">
    <location>
        <begin position="1"/>
        <end position="16"/>
    </location>
</feature>
<dbReference type="PANTHER" id="PTHR15090:SF0">
    <property type="entry name" value="SEQUESTOSOME-1"/>
    <property type="match status" value="1"/>
</dbReference>
<dbReference type="AlphaFoldDB" id="A0A8C4Q659"/>
<evidence type="ECO:0000259" key="8">
    <source>
        <dbReference type="PROSITE" id="PS50135"/>
    </source>
</evidence>
<evidence type="ECO:0000256" key="5">
    <source>
        <dbReference type="PROSITE-ProRule" id="PRU00228"/>
    </source>
</evidence>
<dbReference type="Proteomes" id="UP000694388">
    <property type="component" value="Unplaced"/>
</dbReference>
<feature type="region of interest" description="Disordered" evidence="6">
    <location>
        <begin position="235"/>
        <end position="334"/>
    </location>
</feature>
<dbReference type="PROSITE" id="PS50135">
    <property type="entry name" value="ZF_ZZ_2"/>
    <property type="match status" value="1"/>
</dbReference>
<dbReference type="SUPFAM" id="SSF46934">
    <property type="entry name" value="UBA-like"/>
    <property type="match status" value="1"/>
</dbReference>
<dbReference type="GO" id="GO:0000423">
    <property type="term" value="P:mitophagy"/>
    <property type="evidence" value="ECO:0007669"/>
    <property type="project" value="TreeGrafter"/>
</dbReference>
<dbReference type="GO" id="GO:0007032">
    <property type="term" value="P:endosome organization"/>
    <property type="evidence" value="ECO:0007669"/>
    <property type="project" value="TreeGrafter"/>
</dbReference>
<dbReference type="InterPro" id="IPR043145">
    <property type="entry name" value="Znf_ZZ_sf"/>
</dbReference>
<evidence type="ECO:0000313" key="9">
    <source>
        <dbReference type="Ensembl" id="ENSEBUP00000010657.1"/>
    </source>
</evidence>
<dbReference type="GO" id="GO:0035973">
    <property type="term" value="P:aggrephagy"/>
    <property type="evidence" value="ECO:0007669"/>
    <property type="project" value="TreeGrafter"/>
</dbReference>
<feature type="domain" description="ZZ-type" evidence="8">
    <location>
        <begin position="68"/>
        <end position="129"/>
    </location>
</feature>
<dbReference type="OMA" id="FNNAFEW"/>
<feature type="compositionally biased region" description="Polar residues" evidence="6">
    <location>
        <begin position="21"/>
        <end position="38"/>
    </location>
</feature>
<feature type="compositionally biased region" description="Basic and acidic residues" evidence="6">
    <location>
        <begin position="251"/>
        <end position="277"/>
    </location>
</feature>
<protein>
    <recommendedName>
        <fullName evidence="11">Sequestosome-1</fullName>
    </recommendedName>
</protein>
<dbReference type="Gene3D" id="1.10.8.10">
    <property type="entry name" value="DNA helicase RuvA subunit, C-terminal domain"/>
    <property type="match status" value="1"/>
</dbReference>
<name>A0A8C4Q659_EPTBU</name>